<organism evidence="1 2">
    <name type="scientific">Cardiocondyla obscurior</name>
    <dbReference type="NCBI Taxonomy" id="286306"/>
    <lineage>
        <taxon>Eukaryota</taxon>
        <taxon>Metazoa</taxon>
        <taxon>Ecdysozoa</taxon>
        <taxon>Arthropoda</taxon>
        <taxon>Hexapoda</taxon>
        <taxon>Insecta</taxon>
        <taxon>Pterygota</taxon>
        <taxon>Neoptera</taxon>
        <taxon>Endopterygota</taxon>
        <taxon>Hymenoptera</taxon>
        <taxon>Apocrita</taxon>
        <taxon>Aculeata</taxon>
        <taxon>Formicoidea</taxon>
        <taxon>Formicidae</taxon>
        <taxon>Myrmicinae</taxon>
        <taxon>Cardiocondyla</taxon>
    </lineage>
</organism>
<sequence length="120" mass="13393">MRFRILRASYSKMYAFVCAISINNISLCLHATCAAVSTSHIGCYVPSRRISHIGVALTGMRWLRYVSQMNRNLDAAPITVTRRSSGPRFRGIHRRGLGHLGIERGLQFVGLCAEQSLEVN</sequence>
<evidence type="ECO:0008006" key="3">
    <source>
        <dbReference type="Google" id="ProtNLM"/>
    </source>
</evidence>
<keyword evidence="2" id="KW-1185">Reference proteome</keyword>
<protein>
    <recommendedName>
        <fullName evidence="3">Secreted protein</fullName>
    </recommendedName>
</protein>
<dbReference type="EMBL" id="JADYXP020000024">
    <property type="protein sequence ID" value="KAL0101297.1"/>
    <property type="molecule type" value="Genomic_DNA"/>
</dbReference>
<accession>A0AAW2EDL8</accession>
<reference evidence="1 2" key="1">
    <citation type="submission" date="2023-03" db="EMBL/GenBank/DDBJ databases">
        <title>High recombination rates correlate with genetic variation in Cardiocondyla obscurior ants.</title>
        <authorList>
            <person name="Errbii M."/>
        </authorList>
    </citation>
    <scope>NUCLEOTIDE SEQUENCE [LARGE SCALE GENOMIC DNA]</scope>
    <source>
        <strain evidence="1">Alpha-2009</strain>
        <tissue evidence="1">Whole body</tissue>
    </source>
</reference>
<comment type="caution">
    <text evidence="1">The sequence shown here is derived from an EMBL/GenBank/DDBJ whole genome shotgun (WGS) entry which is preliminary data.</text>
</comment>
<evidence type="ECO:0000313" key="2">
    <source>
        <dbReference type="Proteomes" id="UP001430953"/>
    </source>
</evidence>
<dbReference type="AlphaFoldDB" id="A0AAW2EDL8"/>
<proteinExistence type="predicted"/>
<gene>
    <name evidence="1" type="ORF">PUN28_018835</name>
</gene>
<name>A0AAW2EDL8_9HYME</name>
<evidence type="ECO:0000313" key="1">
    <source>
        <dbReference type="EMBL" id="KAL0101297.1"/>
    </source>
</evidence>
<dbReference type="Proteomes" id="UP001430953">
    <property type="component" value="Unassembled WGS sequence"/>
</dbReference>